<dbReference type="EMBL" id="KE145358">
    <property type="protein sequence ID" value="EPE32814.1"/>
    <property type="molecule type" value="Genomic_DNA"/>
</dbReference>
<keyword evidence="3" id="KW-1133">Transmembrane helix</keyword>
<dbReference type="SUPFAM" id="SSF51695">
    <property type="entry name" value="PLC-like phosphodiesterases"/>
    <property type="match status" value="1"/>
</dbReference>
<dbReference type="GeneID" id="19464880"/>
<dbReference type="GO" id="GO:0008081">
    <property type="term" value="F:phosphoric diester hydrolase activity"/>
    <property type="evidence" value="ECO:0007669"/>
    <property type="project" value="InterPro"/>
</dbReference>
<evidence type="ECO:0000256" key="1">
    <source>
        <dbReference type="ARBA" id="ARBA00008858"/>
    </source>
</evidence>
<organism evidence="4 5">
    <name type="scientific">Glarea lozoyensis (strain ATCC 20868 / MF5171)</name>
    <dbReference type="NCBI Taxonomy" id="1116229"/>
    <lineage>
        <taxon>Eukaryota</taxon>
        <taxon>Fungi</taxon>
        <taxon>Dikarya</taxon>
        <taxon>Ascomycota</taxon>
        <taxon>Pezizomycotina</taxon>
        <taxon>Leotiomycetes</taxon>
        <taxon>Helotiales</taxon>
        <taxon>Helotiaceae</taxon>
        <taxon>Glarea</taxon>
    </lineage>
</organism>
<dbReference type="OMA" id="SGHENYT"/>
<keyword evidence="3" id="KW-0472">Membrane</keyword>
<name>S3D6T2_GLAL2</name>
<comment type="similarity">
    <text evidence="1">Belongs to the AIM6 family.</text>
</comment>
<keyword evidence="5" id="KW-1185">Reference proteome</keyword>
<feature type="transmembrane region" description="Helical" evidence="3">
    <location>
        <begin position="63"/>
        <end position="89"/>
    </location>
</feature>
<dbReference type="PANTHER" id="PTHR31571">
    <property type="entry name" value="ALTERED INHERITANCE OF MITOCHONDRIA PROTEIN 6"/>
    <property type="match status" value="1"/>
</dbReference>
<dbReference type="InterPro" id="IPR051236">
    <property type="entry name" value="HAT_RTT109-like"/>
</dbReference>
<dbReference type="InterPro" id="IPR017946">
    <property type="entry name" value="PLC-like_Pdiesterase_TIM-brl"/>
</dbReference>
<dbReference type="HOGENOM" id="CLU_031561_0_2_1"/>
<dbReference type="GO" id="GO:0006629">
    <property type="term" value="P:lipid metabolic process"/>
    <property type="evidence" value="ECO:0007669"/>
    <property type="project" value="InterPro"/>
</dbReference>
<dbReference type="eggNOG" id="ENOG502QVA8">
    <property type="taxonomic scope" value="Eukaryota"/>
</dbReference>
<sequence>MDYEKQKSDTGIKVTIVEIEDGLAQETPRTRKCFQSLGRSFKRRCRSDSENGSSPWIKLLKRVLVFLSVTGVCLGIAYITHHAVLASLIRRLSPMVLPQNGLTAIVDAWVEPGTVTPAPPSWRPDFSRDIQPKPIHSHNDYWRRVPLFDSLSVGITAVEADCHLVGDEIFVGHQVQSLRRNRTFNSLYLDPLFEILENQNMGKAANDPTKNGVWDVDPSRGFILMTDLKTEGHATLNAVQKQLDRFRENGWLTYWNGTDIVPGPLLHIGTGNTPFKAILESSYSNSTYRDVFFDAPLDALSDAYNITNSYYSSTSLTKLFGSSKIPRSGLTKSQIKVVHSQIEKATNLGLVTRYWDIPAWPIETRTKIWRQLEQAQIGMLNVDAIDLAARWNWRLCNILGMNLC</sequence>
<dbReference type="RefSeq" id="XP_008079431.1">
    <property type="nucleotide sequence ID" value="XM_008081240.1"/>
</dbReference>
<dbReference type="Proteomes" id="UP000016922">
    <property type="component" value="Unassembled WGS sequence"/>
</dbReference>
<evidence type="ECO:0000256" key="2">
    <source>
        <dbReference type="ARBA" id="ARBA00014286"/>
    </source>
</evidence>
<protein>
    <recommendedName>
        <fullName evidence="2">Altered inheritance of mitochondria protein 6</fullName>
    </recommendedName>
</protein>
<reference evidence="4 5" key="1">
    <citation type="journal article" date="2013" name="BMC Genomics">
        <title>Genomics-driven discovery of the pneumocandin biosynthetic gene cluster in the fungus Glarea lozoyensis.</title>
        <authorList>
            <person name="Chen L."/>
            <person name="Yue Q."/>
            <person name="Zhang X."/>
            <person name="Xiang M."/>
            <person name="Wang C."/>
            <person name="Li S."/>
            <person name="Che Y."/>
            <person name="Ortiz-Lopez F.J."/>
            <person name="Bills G.F."/>
            <person name="Liu X."/>
            <person name="An Z."/>
        </authorList>
    </citation>
    <scope>NUCLEOTIDE SEQUENCE [LARGE SCALE GENOMIC DNA]</scope>
    <source>
        <strain evidence="5">ATCC 20868 / MF5171</strain>
    </source>
</reference>
<dbReference type="PANTHER" id="PTHR31571:SF1">
    <property type="entry name" value="ALTERED INHERITANCE OF MITOCHONDRIA PROTEIN 6"/>
    <property type="match status" value="1"/>
</dbReference>
<dbReference type="OrthoDB" id="4153866at2759"/>
<evidence type="ECO:0000256" key="3">
    <source>
        <dbReference type="SAM" id="Phobius"/>
    </source>
</evidence>
<evidence type="ECO:0000313" key="5">
    <source>
        <dbReference type="Proteomes" id="UP000016922"/>
    </source>
</evidence>
<dbReference type="KEGG" id="glz:GLAREA_05826"/>
<accession>S3D6T2</accession>
<dbReference type="AlphaFoldDB" id="S3D6T2"/>
<proteinExistence type="inferred from homology"/>
<gene>
    <name evidence="4" type="ORF">GLAREA_05826</name>
</gene>
<keyword evidence="3" id="KW-0812">Transmembrane</keyword>
<evidence type="ECO:0000313" key="4">
    <source>
        <dbReference type="EMBL" id="EPE32814.1"/>
    </source>
</evidence>